<feature type="region of interest" description="Disordered" evidence="1">
    <location>
        <begin position="1164"/>
        <end position="1204"/>
    </location>
</feature>
<reference evidence="2" key="1">
    <citation type="journal article" date="2020" name="bioRxiv">
        <title>Comparative genomics of Chlamydomonas.</title>
        <authorList>
            <person name="Craig R.J."/>
            <person name="Hasan A.R."/>
            <person name="Ness R.W."/>
            <person name="Keightley P.D."/>
        </authorList>
    </citation>
    <scope>NUCLEOTIDE SEQUENCE</scope>
    <source>
        <strain evidence="2">SAG 7.73</strain>
    </source>
</reference>
<feature type="compositionally biased region" description="Low complexity" evidence="1">
    <location>
        <begin position="488"/>
        <end position="514"/>
    </location>
</feature>
<feature type="compositionally biased region" description="Pro residues" evidence="1">
    <location>
        <begin position="662"/>
        <end position="676"/>
    </location>
</feature>
<feature type="region of interest" description="Disordered" evidence="1">
    <location>
        <begin position="354"/>
        <end position="408"/>
    </location>
</feature>
<feature type="region of interest" description="Disordered" evidence="1">
    <location>
        <begin position="1097"/>
        <end position="1147"/>
    </location>
</feature>
<feature type="compositionally biased region" description="Gly residues" evidence="1">
    <location>
        <begin position="287"/>
        <end position="313"/>
    </location>
</feature>
<feature type="region of interest" description="Disordered" evidence="1">
    <location>
        <begin position="468"/>
        <end position="529"/>
    </location>
</feature>
<feature type="compositionally biased region" description="Gly residues" evidence="1">
    <location>
        <begin position="476"/>
        <end position="487"/>
    </location>
</feature>
<dbReference type="Pfam" id="PF11735">
    <property type="entry name" value="CAP59_mtransfer"/>
    <property type="match status" value="2"/>
</dbReference>
<feature type="region of interest" description="Disordered" evidence="1">
    <location>
        <begin position="184"/>
        <end position="207"/>
    </location>
</feature>
<feature type="region of interest" description="Disordered" evidence="1">
    <location>
        <begin position="1"/>
        <end position="43"/>
    </location>
</feature>
<feature type="compositionally biased region" description="Pro residues" evidence="1">
    <location>
        <begin position="515"/>
        <end position="524"/>
    </location>
</feature>
<feature type="region of interest" description="Disordered" evidence="1">
    <location>
        <begin position="1321"/>
        <end position="1345"/>
    </location>
</feature>
<feature type="compositionally biased region" description="Acidic residues" evidence="1">
    <location>
        <begin position="753"/>
        <end position="768"/>
    </location>
</feature>
<protein>
    <submittedName>
        <fullName evidence="2">Uncharacterized protein</fullName>
    </submittedName>
</protein>
<feature type="region of interest" description="Disordered" evidence="1">
    <location>
        <begin position="147"/>
        <end position="170"/>
    </location>
</feature>
<dbReference type="EMBL" id="JAEHOC010000013">
    <property type="protein sequence ID" value="KAG2436462.1"/>
    <property type="molecule type" value="Genomic_DNA"/>
</dbReference>
<feature type="compositionally biased region" description="Low complexity" evidence="1">
    <location>
        <begin position="1097"/>
        <end position="1133"/>
    </location>
</feature>
<feature type="compositionally biased region" description="Low complexity" evidence="1">
    <location>
        <begin position="149"/>
        <end position="164"/>
    </location>
</feature>
<evidence type="ECO:0000313" key="2">
    <source>
        <dbReference type="EMBL" id="KAG2436462.1"/>
    </source>
</evidence>
<feature type="compositionally biased region" description="Low complexity" evidence="1">
    <location>
        <begin position="626"/>
        <end position="661"/>
    </location>
</feature>
<sequence length="1345" mass="136086">MQRSAGHGQAVGPPRDSGSNGVGSSGAGSSDHDASRPSSPKAAGNGTVLCAACTGALLLLAATAAGVLNARGSQHRHWLPPWGRGSGAAGADRAPHGHGFAWRPGGRPAAPPTQEDGEDGTGPGFSRRVLPRMAAVMQQRLDLHQPVPAAAAAAEQQGQGQGQEQEQEQELEHKLEEYATHLFQHQQGRRKQVPPARPPPLLPGWAGVPLAASRQDAAAAVQGRAQQLLRFAATSPAHHAAAAAALTAALALLPPAPPGAEALLQHLRADDRLRRTVHARAGVGRSNNGGGGGGGDGGDGRGNGGNGRGGGGDAAGGEPLAAALLPAAVQLVAVMRAQGPSVLCPHDPSLPVANGSWWRQPSGAAGPDVLLQQRPQRPQPGAGEHIRGQHAPGDTAGSAAAGEGSADNDAAVDSAFPASAATAASPAAAAWPRVLVAANLRQAELLLPFWSLELLRAVAMMSYGGAAASARRTDGSGRGPRAGGGGTSPDAALAPTPGPTAAPTATPGPNEATPAQPPPQPPPVAVSIYESGSSDATPVWLEALAALLDVLGVPNAVVTRGALRRAPRQHRIEFLASVRNQASAAGLRRVRHVAHVVRFCTVLDQALLHGALRVLDPGPAGWHTNTTSCSASASANSSASSNSASGAGSASGHPAAATASPPVAPPPPPPPPPPPRYSRLAGAAAFRPERLLFLNDVYACAPDLLRLLQLGNGLGADLACGLDFDRVGDRRRSSRRVGSRRSRRHLLHGPAEEAQEEEEEEEEEEGEENLLAAAVATGANVTARAEAEAAAEGLAAGAAAASAAAEEDEAELRGAVTAEAAALVDVLSAQRSAAAGHRWDGGRPYEFYDIWVARDVTGRRFDKRPPIAFHHGPSALRLALGLPTAAFCCWNGAALLDAGPFLSPTPPSPTAAAAAGAAAAAAAGPSFSFPDTSHNLTGSLAADGGAAGGGGSGGAATSDAAAGDDDARYPQLRFRRSRSAEAGECDASECSLLCHDLHRLGRSRVVVDPWVRLSYVPYHDTGLHEDWYHGAPMLTWAQLQPRHRPAAEGAAPPVRPRTAQQVLQLKLALGGLWWQASRSGLSPPDIDAALAAAPSSISVSSGSGSAGASSTPRSNATAGAATSRSSTSTNTSAWPAPPPPPPPLAALRSCLEGEWAALARRVATPPPSLTSPALPRPTTQAELQQLQPPPPPPPQSQQRQPSTVVEALAELAAAAAAASIIGSSNSNGMSTTTTTPAPGGVTTAAAGASSGGGGVQQVSAPPRAPAVLVRTLGPAGGGWSPPSPHMQYECVNMVPFTDVADFPGASLRDLASPNHTAAYLEEERRRRRRQAAAAAAAAAAAGGQG</sequence>
<feature type="region of interest" description="Disordered" evidence="1">
    <location>
        <begin position="729"/>
        <end position="768"/>
    </location>
</feature>
<gene>
    <name evidence="2" type="ORF">HXX76_006765</name>
</gene>
<evidence type="ECO:0000256" key="1">
    <source>
        <dbReference type="SAM" id="MobiDB-lite"/>
    </source>
</evidence>
<organism evidence="2 3">
    <name type="scientific">Chlamydomonas incerta</name>
    <dbReference type="NCBI Taxonomy" id="51695"/>
    <lineage>
        <taxon>Eukaryota</taxon>
        <taxon>Viridiplantae</taxon>
        <taxon>Chlorophyta</taxon>
        <taxon>core chlorophytes</taxon>
        <taxon>Chlorophyceae</taxon>
        <taxon>CS clade</taxon>
        <taxon>Chlamydomonadales</taxon>
        <taxon>Chlamydomonadaceae</taxon>
        <taxon>Chlamydomonas</taxon>
    </lineage>
</organism>
<feature type="region of interest" description="Disordered" evidence="1">
    <location>
        <begin position="279"/>
        <end position="313"/>
    </location>
</feature>
<dbReference type="InterPro" id="IPR021047">
    <property type="entry name" value="Mannosyltransferase_CMT1"/>
</dbReference>
<feature type="region of interest" description="Disordered" evidence="1">
    <location>
        <begin position="1223"/>
        <end position="1260"/>
    </location>
</feature>
<comment type="caution">
    <text evidence="2">The sequence shown here is derived from an EMBL/GenBank/DDBJ whole genome shotgun (WGS) entry which is preliminary data.</text>
</comment>
<feature type="compositionally biased region" description="Low complexity" evidence="1">
    <location>
        <begin position="1170"/>
        <end position="1186"/>
    </location>
</feature>
<feature type="compositionally biased region" description="Low complexity" evidence="1">
    <location>
        <begin position="393"/>
        <end position="408"/>
    </location>
</feature>
<feature type="compositionally biased region" description="Pro residues" evidence="1">
    <location>
        <begin position="1135"/>
        <end position="1144"/>
    </location>
</feature>
<feature type="compositionally biased region" description="Basic residues" evidence="1">
    <location>
        <begin position="732"/>
        <end position="747"/>
    </location>
</feature>
<proteinExistence type="predicted"/>
<keyword evidence="3" id="KW-1185">Reference proteome</keyword>
<feature type="region of interest" description="Disordered" evidence="1">
    <location>
        <begin position="626"/>
        <end position="679"/>
    </location>
</feature>
<dbReference type="PANTHER" id="PTHR34144:SF7">
    <property type="entry name" value="EXPORT PROTEIN (CAP59), PUTATIVE (AFU_ORTHOLOGUE AFUA_7G05020)-RELATED"/>
    <property type="match status" value="1"/>
</dbReference>
<feature type="compositionally biased region" description="Low complexity" evidence="1">
    <location>
        <begin position="1331"/>
        <end position="1345"/>
    </location>
</feature>
<feature type="compositionally biased region" description="Low complexity" evidence="1">
    <location>
        <begin position="1223"/>
        <end position="1248"/>
    </location>
</feature>
<name>A0A835T024_CHLIN</name>
<feature type="region of interest" description="Disordered" evidence="1">
    <location>
        <begin position="77"/>
        <end position="127"/>
    </location>
</feature>
<evidence type="ECO:0000313" key="3">
    <source>
        <dbReference type="Proteomes" id="UP000650467"/>
    </source>
</evidence>
<accession>A0A835T024</accession>
<dbReference type="Proteomes" id="UP000650467">
    <property type="component" value="Unassembled WGS sequence"/>
</dbReference>
<dbReference type="PANTHER" id="PTHR34144">
    <property type="entry name" value="CHROMOSOME 8, WHOLE GENOME SHOTGUN SEQUENCE"/>
    <property type="match status" value="1"/>
</dbReference>
<dbReference type="OrthoDB" id="262547at2759"/>